<feature type="compositionally biased region" description="Polar residues" evidence="1">
    <location>
        <begin position="256"/>
        <end position="266"/>
    </location>
</feature>
<dbReference type="OrthoDB" id="3797806at2759"/>
<name>R0JV61_EXST2</name>
<evidence type="ECO:0000256" key="1">
    <source>
        <dbReference type="SAM" id="MobiDB-lite"/>
    </source>
</evidence>
<keyword evidence="3" id="KW-1185">Reference proteome</keyword>
<dbReference type="HOGENOM" id="CLU_909636_0_0_1"/>
<dbReference type="RefSeq" id="XP_008030876.1">
    <property type="nucleotide sequence ID" value="XM_008032685.1"/>
</dbReference>
<proteinExistence type="predicted"/>
<dbReference type="AlphaFoldDB" id="R0JV61"/>
<gene>
    <name evidence="2" type="ORF">SETTUDRAFT_181622</name>
</gene>
<dbReference type="EMBL" id="KB908866">
    <property type="protein sequence ID" value="EOA81394.1"/>
    <property type="molecule type" value="Genomic_DNA"/>
</dbReference>
<organism evidence="2 3">
    <name type="scientific">Exserohilum turcicum (strain 28A)</name>
    <name type="common">Northern leaf blight fungus</name>
    <name type="synonym">Setosphaeria turcica</name>
    <dbReference type="NCBI Taxonomy" id="671987"/>
    <lineage>
        <taxon>Eukaryota</taxon>
        <taxon>Fungi</taxon>
        <taxon>Dikarya</taxon>
        <taxon>Ascomycota</taxon>
        <taxon>Pezizomycotina</taxon>
        <taxon>Dothideomycetes</taxon>
        <taxon>Pleosporomycetidae</taxon>
        <taxon>Pleosporales</taxon>
        <taxon>Pleosporineae</taxon>
        <taxon>Pleosporaceae</taxon>
        <taxon>Exserohilum</taxon>
    </lineage>
</organism>
<dbReference type="Proteomes" id="UP000016935">
    <property type="component" value="Unassembled WGS sequence"/>
</dbReference>
<evidence type="ECO:0000313" key="2">
    <source>
        <dbReference type="EMBL" id="EOA81394.1"/>
    </source>
</evidence>
<reference evidence="2 3" key="2">
    <citation type="journal article" date="2013" name="PLoS Genet.">
        <title>Comparative genome structure, secondary metabolite, and effector coding capacity across Cochliobolus pathogens.</title>
        <authorList>
            <person name="Condon B.J."/>
            <person name="Leng Y."/>
            <person name="Wu D."/>
            <person name="Bushley K.E."/>
            <person name="Ohm R.A."/>
            <person name="Otillar R."/>
            <person name="Martin J."/>
            <person name="Schackwitz W."/>
            <person name="Grimwood J."/>
            <person name="MohdZainudin N."/>
            <person name="Xue C."/>
            <person name="Wang R."/>
            <person name="Manning V.A."/>
            <person name="Dhillon B."/>
            <person name="Tu Z.J."/>
            <person name="Steffenson B.J."/>
            <person name="Salamov A."/>
            <person name="Sun H."/>
            <person name="Lowry S."/>
            <person name="LaButti K."/>
            <person name="Han J."/>
            <person name="Copeland A."/>
            <person name="Lindquist E."/>
            <person name="Barry K."/>
            <person name="Schmutz J."/>
            <person name="Baker S.E."/>
            <person name="Ciuffetti L.M."/>
            <person name="Grigoriev I.V."/>
            <person name="Zhong S."/>
            <person name="Turgeon B.G."/>
        </authorList>
    </citation>
    <scope>NUCLEOTIDE SEQUENCE [LARGE SCALE GENOMIC DNA]</scope>
    <source>
        <strain evidence="3">28A</strain>
    </source>
</reference>
<dbReference type="eggNOG" id="ENOG502RFKA">
    <property type="taxonomic scope" value="Eukaryota"/>
</dbReference>
<accession>R0JV61</accession>
<feature type="compositionally biased region" description="Polar residues" evidence="1">
    <location>
        <begin position="281"/>
        <end position="295"/>
    </location>
</feature>
<protein>
    <submittedName>
        <fullName evidence="2">Uncharacterized protein</fullName>
    </submittedName>
</protein>
<reference evidence="2 3" key="1">
    <citation type="journal article" date="2012" name="PLoS Pathog.">
        <title>Diverse lifestyles and strategies of plant pathogenesis encoded in the genomes of eighteen Dothideomycetes fungi.</title>
        <authorList>
            <person name="Ohm R.A."/>
            <person name="Feau N."/>
            <person name="Henrissat B."/>
            <person name="Schoch C.L."/>
            <person name="Horwitz B.A."/>
            <person name="Barry K.W."/>
            <person name="Condon B.J."/>
            <person name="Copeland A.C."/>
            <person name="Dhillon B."/>
            <person name="Glaser F."/>
            <person name="Hesse C.N."/>
            <person name="Kosti I."/>
            <person name="LaButti K."/>
            <person name="Lindquist E.A."/>
            <person name="Lucas S."/>
            <person name="Salamov A.A."/>
            <person name="Bradshaw R.E."/>
            <person name="Ciuffetti L."/>
            <person name="Hamelin R.C."/>
            <person name="Kema G.H.J."/>
            <person name="Lawrence C."/>
            <person name="Scott J.A."/>
            <person name="Spatafora J.W."/>
            <person name="Turgeon B.G."/>
            <person name="de Wit P.J.G.M."/>
            <person name="Zhong S."/>
            <person name="Goodwin S.B."/>
            <person name="Grigoriev I.V."/>
        </authorList>
    </citation>
    <scope>NUCLEOTIDE SEQUENCE [LARGE SCALE GENOMIC DNA]</scope>
    <source>
        <strain evidence="3">28A</strain>
    </source>
</reference>
<evidence type="ECO:0000313" key="3">
    <source>
        <dbReference type="Proteomes" id="UP000016935"/>
    </source>
</evidence>
<dbReference type="GeneID" id="19401857"/>
<feature type="region of interest" description="Disordered" evidence="1">
    <location>
        <begin position="239"/>
        <end position="306"/>
    </location>
</feature>
<sequence>MDAVGCVASVCQLIEYSASSAASLGRLYEELVHGDSTYRDEAANIRLLLDTLQRLSRHHVEDHNPVLPVLISISGIACQLLHLLQPKRSFGINLAFFTPRDKINSAFETLNHKRTLLHLHISQAHQDALVDLRQTIESTCITRHNTISTEEGNERIMSQSIQDTTTATMVPPPDQTAQHHVATLNITISGSTIDGTSVIGNGERRSPATIVMDNTTISKNGLNFVANERDRSVEILQEHNRQRESAAARPPPQLPGQANSSNTSVVSGRKRSNRQWLLGMGSSSRCASDNGSLYDTDSAHRVGSLA</sequence>